<feature type="transmembrane region" description="Helical" evidence="6">
    <location>
        <begin position="317"/>
        <end position="344"/>
    </location>
</feature>
<evidence type="ECO:0000313" key="7">
    <source>
        <dbReference type="EMBL" id="OPA80350.1"/>
    </source>
</evidence>
<dbReference type="Proteomes" id="UP000190188">
    <property type="component" value="Unassembled WGS sequence"/>
</dbReference>
<feature type="transmembrane region" description="Helical" evidence="6">
    <location>
        <begin position="158"/>
        <end position="175"/>
    </location>
</feature>
<keyword evidence="4 6" id="KW-1133">Transmembrane helix</keyword>
<evidence type="ECO:0000313" key="8">
    <source>
        <dbReference type="Proteomes" id="UP000190188"/>
    </source>
</evidence>
<keyword evidence="3" id="KW-0133">Cell shape</keyword>
<feature type="transmembrane region" description="Helical" evidence="6">
    <location>
        <begin position="109"/>
        <end position="125"/>
    </location>
</feature>
<evidence type="ECO:0000256" key="2">
    <source>
        <dbReference type="ARBA" id="ARBA00022692"/>
    </source>
</evidence>
<dbReference type="GO" id="GO:0015648">
    <property type="term" value="F:lipid-linked peptidoglycan transporter activity"/>
    <property type="evidence" value="ECO:0007669"/>
    <property type="project" value="TreeGrafter"/>
</dbReference>
<protein>
    <submittedName>
        <fullName evidence="7">Cell cycle protein</fullName>
    </submittedName>
</protein>
<dbReference type="Pfam" id="PF01098">
    <property type="entry name" value="FTSW_RODA_SPOVE"/>
    <property type="match status" value="1"/>
</dbReference>
<gene>
    <name evidence="7" type="ORF">BVG16_06350</name>
</gene>
<proteinExistence type="predicted"/>
<evidence type="ECO:0000256" key="4">
    <source>
        <dbReference type="ARBA" id="ARBA00022989"/>
    </source>
</evidence>
<reference evidence="7 8" key="1">
    <citation type="submission" date="2017-01" db="EMBL/GenBank/DDBJ databases">
        <title>Genome analysis of Paenibacillus selenitrireducens ES3-24.</title>
        <authorList>
            <person name="Xu D."/>
            <person name="Yao R."/>
            <person name="Zheng S."/>
        </authorList>
    </citation>
    <scope>NUCLEOTIDE SEQUENCE [LARGE SCALE GENOMIC DNA]</scope>
    <source>
        <strain evidence="7 8">ES3-24</strain>
    </source>
</reference>
<keyword evidence="5 6" id="KW-0472">Membrane</keyword>
<dbReference type="RefSeq" id="WP_078497700.1">
    <property type="nucleotide sequence ID" value="NZ_MSZX01000002.1"/>
</dbReference>
<dbReference type="EMBL" id="MSZX01000002">
    <property type="protein sequence ID" value="OPA80350.1"/>
    <property type="molecule type" value="Genomic_DNA"/>
</dbReference>
<feature type="transmembrane region" description="Helical" evidence="6">
    <location>
        <begin position="12"/>
        <end position="33"/>
    </location>
</feature>
<evidence type="ECO:0000256" key="3">
    <source>
        <dbReference type="ARBA" id="ARBA00022960"/>
    </source>
</evidence>
<dbReference type="PROSITE" id="PS00428">
    <property type="entry name" value="FTSW_RODA_SPOVE"/>
    <property type="match status" value="1"/>
</dbReference>
<dbReference type="OrthoDB" id="9812661at2"/>
<evidence type="ECO:0000256" key="1">
    <source>
        <dbReference type="ARBA" id="ARBA00004141"/>
    </source>
</evidence>
<feature type="transmembrane region" description="Helical" evidence="6">
    <location>
        <begin position="70"/>
        <end position="89"/>
    </location>
</feature>
<feature type="transmembrane region" description="Helical" evidence="6">
    <location>
        <begin position="284"/>
        <end position="305"/>
    </location>
</feature>
<dbReference type="GO" id="GO:0008360">
    <property type="term" value="P:regulation of cell shape"/>
    <property type="evidence" value="ECO:0007669"/>
    <property type="project" value="UniProtKB-KW"/>
</dbReference>
<feature type="transmembrane region" description="Helical" evidence="6">
    <location>
        <begin position="350"/>
        <end position="371"/>
    </location>
</feature>
<keyword evidence="2 6" id="KW-0812">Transmembrane</keyword>
<dbReference type="GO" id="GO:0051301">
    <property type="term" value="P:cell division"/>
    <property type="evidence" value="ECO:0007669"/>
    <property type="project" value="InterPro"/>
</dbReference>
<dbReference type="AlphaFoldDB" id="A0A1T2XKF4"/>
<dbReference type="STRING" id="1324314.BVG16_06350"/>
<evidence type="ECO:0000256" key="6">
    <source>
        <dbReference type="SAM" id="Phobius"/>
    </source>
</evidence>
<comment type="subcellular location">
    <subcellularLocation>
        <location evidence="1">Membrane</location>
        <topology evidence="1">Multi-pass membrane protein</topology>
    </subcellularLocation>
</comment>
<feature type="transmembrane region" description="Helical" evidence="6">
    <location>
        <begin position="45"/>
        <end position="63"/>
    </location>
</feature>
<keyword evidence="8" id="KW-1185">Reference proteome</keyword>
<comment type="caution">
    <text evidence="7">The sequence shown here is derived from an EMBL/GenBank/DDBJ whole genome shotgun (WGS) entry which is preliminary data.</text>
</comment>
<name>A0A1T2XKF4_9BACL</name>
<dbReference type="GO" id="GO:0032153">
    <property type="term" value="C:cell division site"/>
    <property type="evidence" value="ECO:0007669"/>
    <property type="project" value="TreeGrafter"/>
</dbReference>
<organism evidence="7 8">
    <name type="scientific">Paenibacillus selenitireducens</name>
    <dbReference type="NCBI Taxonomy" id="1324314"/>
    <lineage>
        <taxon>Bacteria</taxon>
        <taxon>Bacillati</taxon>
        <taxon>Bacillota</taxon>
        <taxon>Bacilli</taxon>
        <taxon>Bacillales</taxon>
        <taxon>Paenibacillaceae</taxon>
        <taxon>Paenibacillus</taxon>
    </lineage>
</organism>
<feature type="transmembrane region" description="Helical" evidence="6">
    <location>
        <begin position="182"/>
        <end position="203"/>
    </location>
</feature>
<dbReference type="InterPro" id="IPR001182">
    <property type="entry name" value="FtsW/RodA"/>
</dbReference>
<dbReference type="GO" id="GO:0005886">
    <property type="term" value="C:plasma membrane"/>
    <property type="evidence" value="ECO:0007669"/>
    <property type="project" value="TreeGrafter"/>
</dbReference>
<dbReference type="InterPro" id="IPR018365">
    <property type="entry name" value="Cell_cycle_FtsW-rel_CS"/>
</dbReference>
<feature type="transmembrane region" description="Helical" evidence="6">
    <location>
        <begin position="137"/>
        <end position="152"/>
    </location>
</feature>
<accession>A0A1T2XKF4</accession>
<dbReference type="PANTHER" id="PTHR30474">
    <property type="entry name" value="CELL CYCLE PROTEIN"/>
    <property type="match status" value="1"/>
</dbReference>
<dbReference type="PANTHER" id="PTHR30474:SF1">
    <property type="entry name" value="PEPTIDOGLYCAN GLYCOSYLTRANSFERASE MRDB"/>
    <property type="match status" value="1"/>
</dbReference>
<evidence type="ECO:0000256" key="5">
    <source>
        <dbReference type="ARBA" id="ARBA00023136"/>
    </source>
</evidence>
<sequence>MLNKFKKIDWPIVIILIIFMFISIFVIKSATFSDPKFEGSHLKMMYFYVGGFVVMLGISLIDYRLLLRFWIYFYGLGIGLLVAVFFLGAKINGAVGWFKLPGGLQFQPAEFMKLAIIIMVAYLMGRRGGDPLRFRRDVLPIGLLTFIPFLLVGVQPDLGNAIIYVVILLGMYWIGNVKFTHVFIGLSSVLAAVFLFVFLFNTFNQDIKVYMEEQKIGHWYQRINTFMNPDSATEDEKHQSKNAMIAIGSGGLSGEGYMQSESVQKKFIPYPYSDSIFVVIGEEFGFQGASVLLLLYFLLIYRMIVIAFQCYDQRGSYIIIGVVSMFVFQIFENIGMMIGIMPITGITLPFISYGGTSLILNMLSIGIVLSVKVYQEKYELED</sequence>